<dbReference type="SUPFAM" id="SSF48295">
    <property type="entry name" value="TrpR-like"/>
    <property type="match status" value="1"/>
</dbReference>
<reference evidence="1" key="2">
    <citation type="journal article" date="2020" name="Microorganisms">
        <title>Osmotic Adaptation and Compatible Solute Biosynthesis of Phototrophic Bacteria as Revealed from Genome Analyses.</title>
        <authorList>
            <person name="Imhoff J.F."/>
            <person name="Rahn T."/>
            <person name="Kunzel S."/>
            <person name="Keller A."/>
            <person name="Neulinger S.C."/>
        </authorList>
    </citation>
    <scope>NUCLEOTIDE SEQUENCE</scope>
    <source>
        <strain evidence="1">DSM 11080</strain>
    </source>
</reference>
<dbReference type="RefSeq" id="WP_200347165.1">
    <property type="nucleotide sequence ID" value="NZ_NRSJ01000030.1"/>
</dbReference>
<comment type="caution">
    <text evidence="1">The sequence shown here is derived from an EMBL/GenBank/DDBJ whole genome shotgun (WGS) entry which is preliminary data.</text>
</comment>
<accession>A0AAJ0U630</accession>
<dbReference type="AlphaFoldDB" id="A0AAJ0U630"/>
<protein>
    <recommendedName>
        <fullName evidence="3">Transposase</fullName>
    </recommendedName>
</protein>
<proteinExistence type="predicted"/>
<sequence length="122" mass="13384">MARTSRRTLEQWRELIQGWPGSGLTQAEYCDRHGISVSSFHRWRERLRQEPNAVEARLAGGGSQPPRLLPVQLSQSTAIPHREPAAALTLVFPNGLRLEIGADVAAHTLGAVIDLVQTRASA</sequence>
<evidence type="ECO:0008006" key="3">
    <source>
        <dbReference type="Google" id="ProtNLM"/>
    </source>
</evidence>
<gene>
    <name evidence="1" type="ORF">CKO40_15330</name>
</gene>
<reference evidence="1" key="1">
    <citation type="submission" date="2017-08" db="EMBL/GenBank/DDBJ databases">
        <authorList>
            <person name="Imhoff J.F."/>
            <person name="Rahn T."/>
            <person name="Kuenzel S."/>
            <person name="Neulinger S.C."/>
        </authorList>
    </citation>
    <scope>NUCLEOTIDE SEQUENCE</scope>
    <source>
        <strain evidence="1">DSM 11080</strain>
    </source>
</reference>
<keyword evidence="2" id="KW-1185">Reference proteome</keyword>
<dbReference type="InterPro" id="IPR010921">
    <property type="entry name" value="Trp_repressor/repl_initiator"/>
</dbReference>
<name>A0AAJ0U630_9GAMM</name>
<dbReference type="EMBL" id="NRSJ01000030">
    <property type="protein sequence ID" value="MBK1705887.1"/>
    <property type="molecule type" value="Genomic_DNA"/>
</dbReference>
<evidence type="ECO:0000313" key="1">
    <source>
        <dbReference type="EMBL" id="MBK1705887.1"/>
    </source>
</evidence>
<dbReference type="Proteomes" id="UP001296776">
    <property type="component" value="Unassembled WGS sequence"/>
</dbReference>
<dbReference type="GO" id="GO:0043565">
    <property type="term" value="F:sequence-specific DNA binding"/>
    <property type="evidence" value="ECO:0007669"/>
    <property type="project" value="InterPro"/>
</dbReference>
<organism evidence="1 2">
    <name type="scientific">Halochromatium glycolicum</name>
    <dbReference type="NCBI Taxonomy" id="85075"/>
    <lineage>
        <taxon>Bacteria</taxon>
        <taxon>Pseudomonadati</taxon>
        <taxon>Pseudomonadota</taxon>
        <taxon>Gammaproteobacteria</taxon>
        <taxon>Chromatiales</taxon>
        <taxon>Chromatiaceae</taxon>
        <taxon>Halochromatium</taxon>
    </lineage>
</organism>
<dbReference type="NCBIfam" id="NF047593">
    <property type="entry name" value="IS66_ISAeme5_TnpA"/>
    <property type="match status" value="1"/>
</dbReference>
<evidence type="ECO:0000313" key="2">
    <source>
        <dbReference type="Proteomes" id="UP001296776"/>
    </source>
</evidence>